<dbReference type="RefSeq" id="XP_017987461.1">
    <property type="nucleotide sequence ID" value="XM_018131961.1"/>
</dbReference>
<feature type="transmembrane region" description="Helical" evidence="9">
    <location>
        <begin position="230"/>
        <end position="253"/>
    </location>
</feature>
<dbReference type="PANTHER" id="PTHR22950">
    <property type="entry name" value="AMINO ACID TRANSPORTER"/>
    <property type="match status" value="1"/>
</dbReference>
<dbReference type="GO" id="GO:0005302">
    <property type="term" value="F:L-tyrosine transmembrane transporter activity"/>
    <property type="evidence" value="ECO:0007669"/>
    <property type="project" value="TreeGrafter"/>
</dbReference>
<keyword evidence="7 9" id="KW-1133">Transmembrane helix</keyword>
<feature type="transmembrane region" description="Helical" evidence="9">
    <location>
        <begin position="33"/>
        <end position="53"/>
    </location>
</feature>
<reference evidence="11 12" key="1">
    <citation type="submission" date="2016-01" db="EMBL/GenBank/DDBJ databases">
        <title>Genome sequence of the yeast Holleya sinecauda.</title>
        <authorList>
            <person name="Dietrich F.S."/>
        </authorList>
    </citation>
    <scope>NUCLEOTIDE SEQUENCE [LARGE SCALE GENOMIC DNA]</scope>
    <source>
        <strain evidence="11 12">ATCC 58844</strain>
    </source>
</reference>
<dbReference type="GO" id="GO:0015189">
    <property type="term" value="F:L-lysine transmembrane transporter activity"/>
    <property type="evidence" value="ECO:0007669"/>
    <property type="project" value="TreeGrafter"/>
</dbReference>
<dbReference type="Pfam" id="PF01490">
    <property type="entry name" value="Aa_trans"/>
    <property type="match status" value="1"/>
</dbReference>
<dbReference type="STRING" id="45286.A0A0X8HS68"/>
<keyword evidence="5 9" id="KW-0812">Transmembrane</keyword>
<dbReference type="GeneID" id="28723711"/>
<evidence type="ECO:0000256" key="9">
    <source>
        <dbReference type="SAM" id="Phobius"/>
    </source>
</evidence>
<dbReference type="InterPro" id="IPR013057">
    <property type="entry name" value="AA_transpt_TM"/>
</dbReference>
<protein>
    <submittedName>
        <fullName evidence="11">HDL279Cp</fullName>
    </submittedName>
</protein>
<comment type="similarity">
    <text evidence="2">Belongs to the amino acid/polyamine transporter 2 family.</text>
</comment>
<dbReference type="GO" id="GO:0005290">
    <property type="term" value="F:L-histidine transmembrane transporter activity"/>
    <property type="evidence" value="ECO:0007669"/>
    <property type="project" value="TreeGrafter"/>
</dbReference>
<dbReference type="GO" id="GO:0000329">
    <property type="term" value="C:fungal-type vacuole membrane"/>
    <property type="evidence" value="ECO:0007669"/>
    <property type="project" value="TreeGrafter"/>
</dbReference>
<keyword evidence="6" id="KW-0029">Amino-acid transport</keyword>
<keyword evidence="8 9" id="KW-0472">Membrane</keyword>
<organism evidence="11 12">
    <name type="scientific">Eremothecium sinecaudum</name>
    <dbReference type="NCBI Taxonomy" id="45286"/>
    <lineage>
        <taxon>Eukaryota</taxon>
        <taxon>Fungi</taxon>
        <taxon>Dikarya</taxon>
        <taxon>Ascomycota</taxon>
        <taxon>Saccharomycotina</taxon>
        <taxon>Saccharomycetes</taxon>
        <taxon>Saccharomycetales</taxon>
        <taxon>Saccharomycetaceae</taxon>
        <taxon>Eremothecium</taxon>
    </lineage>
</organism>
<evidence type="ECO:0000256" key="2">
    <source>
        <dbReference type="ARBA" id="ARBA00008066"/>
    </source>
</evidence>
<comment type="subcellular location">
    <subcellularLocation>
        <location evidence="1">Vacuole membrane</location>
        <topology evidence="1">Multi-pass membrane protein</topology>
    </subcellularLocation>
</comment>
<feature type="transmembrane region" description="Helical" evidence="9">
    <location>
        <begin position="383"/>
        <end position="408"/>
    </location>
</feature>
<evidence type="ECO:0000256" key="8">
    <source>
        <dbReference type="ARBA" id="ARBA00023136"/>
    </source>
</evidence>
<dbReference type="AlphaFoldDB" id="A0A0X8HS68"/>
<gene>
    <name evidence="11" type="ORF">AW171_hschr42358</name>
</gene>
<feature type="transmembrane region" description="Helical" evidence="9">
    <location>
        <begin position="357"/>
        <end position="377"/>
    </location>
</feature>
<accession>A0A0X8HS68</accession>
<feature type="domain" description="Amino acid transporter transmembrane" evidence="10">
    <location>
        <begin position="2"/>
        <end position="441"/>
    </location>
</feature>
<feature type="transmembrane region" description="Helical" evidence="9">
    <location>
        <begin position="74"/>
        <end position="100"/>
    </location>
</feature>
<proteinExistence type="inferred from homology"/>
<evidence type="ECO:0000256" key="4">
    <source>
        <dbReference type="ARBA" id="ARBA00022554"/>
    </source>
</evidence>
<dbReference type="GO" id="GO:0005313">
    <property type="term" value="F:L-glutamate transmembrane transporter activity"/>
    <property type="evidence" value="ECO:0007669"/>
    <property type="project" value="TreeGrafter"/>
</dbReference>
<feature type="transmembrane region" description="Helical" evidence="9">
    <location>
        <begin position="190"/>
        <end position="209"/>
    </location>
</feature>
<dbReference type="PANTHER" id="PTHR22950:SF678">
    <property type="entry name" value="VACUOLAR AMINO ACID TRANSPORTER 5-RELATED"/>
    <property type="match status" value="1"/>
</dbReference>
<keyword evidence="4" id="KW-0926">Vacuole</keyword>
<evidence type="ECO:0000256" key="7">
    <source>
        <dbReference type="ARBA" id="ARBA00022989"/>
    </source>
</evidence>
<evidence type="ECO:0000256" key="1">
    <source>
        <dbReference type="ARBA" id="ARBA00004128"/>
    </source>
</evidence>
<keyword evidence="12" id="KW-1185">Reference proteome</keyword>
<evidence type="ECO:0000313" key="12">
    <source>
        <dbReference type="Proteomes" id="UP000243052"/>
    </source>
</evidence>
<feature type="transmembrane region" description="Helical" evidence="9">
    <location>
        <begin position="120"/>
        <end position="139"/>
    </location>
</feature>
<sequence>MTSSPQSGVLTLLHTACGAGILAMPFAFKPYGLVLGFFLITFCGFCSITGLLLQSYVSTYVPSRHASFFSLSQITYPALSVVFDFAIAIKCFGVGISYLVVVGDLLPQIMINFTSNRWLLDRNILISVCMLLVVTPLSFMRRLDSLKYASMVAVSSVAYLCVLVVTRFLFPSPEIEQNRGTVSFWLPEETSLGSMLSTFPIFVFAYTCHHNMFSIVNELRDNSIRGCVKVVTTSISLAVVLYVTIGGLGYLTFGNNITGNIITLYPQALSSTIGRVAILLLVMLAFPLQCHPARVSINHIWHYFTEPVAQPRELENSGLIRNEMSPTAPSPAYDISSEYISEEDPSTRVKLVPLDDFRFVIITTAILILSYLIAISVTSLARVLAIVGATGSTSISFILPGIFGYQLIGSEHHPLGVPFQLRLLKNLSLLLTIWGFFVMTICLTAALLFNASH</sequence>
<dbReference type="OrthoDB" id="438545at2759"/>
<evidence type="ECO:0000256" key="3">
    <source>
        <dbReference type="ARBA" id="ARBA00022448"/>
    </source>
</evidence>
<evidence type="ECO:0000313" key="11">
    <source>
        <dbReference type="EMBL" id="AMD20465.1"/>
    </source>
</evidence>
<evidence type="ECO:0000256" key="5">
    <source>
        <dbReference type="ARBA" id="ARBA00022692"/>
    </source>
</evidence>
<dbReference type="EMBL" id="CP014244">
    <property type="protein sequence ID" value="AMD20465.1"/>
    <property type="molecule type" value="Genomic_DNA"/>
</dbReference>
<keyword evidence="3" id="KW-0813">Transport</keyword>
<dbReference type="GO" id="GO:0061459">
    <property type="term" value="F:L-arginine transmembrane transporter activity"/>
    <property type="evidence" value="ECO:0007669"/>
    <property type="project" value="TreeGrafter"/>
</dbReference>
<dbReference type="GO" id="GO:0015194">
    <property type="term" value="F:L-serine transmembrane transporter activity"/>
    <property type="evidence" value="ECO:0007669"/>
    <property type="project" value="TreeGrafter"/>
</dbReference>
<dbReference type="Proteomes" id="UP000243052">
    <property type="component" value="Chromosome iv"/>
</dbReference>
<feature type="transmembrane region" description="Helical" evidence="9">
    <location>
        <begin position="429"/>
        <end position="449"/>
    </location>
</feature>
<name>A0A0X8HS68_9SACH</name>
<evidence type="ECO:0000256" key="6">
    <source>
        <dbReference type="ARBA" id="ARBA00022970"/>
    </source>
</evidence>
<feature type="transmembrane region" description="Helical" evidence="9">
    <location>
        <begin position="151"/>
        <end position="170"/>
    </location>
</feature>
<evidence type="ECO:0000259" key="10">
    <source>
        <dbReference type="Pfam" id="PF01490"/>
    </source>
</evidence>
<feature type="transmembrane region" description="Helical" evidence="9">
    <location>
        <begin position="265"/>
        <end position="286"/>
    </location>
</feature>